<dbReference type="InterPro" id="IPR016155">
    <property type="entry name" value="Mopterin_synth/thiamin_S_b"/>
</dbReference>
<keyword evidence="2" id="KW-1185">Reference proteome</keyword>
<dbReference type="EMBL" id="QKRA01000001">
    <property type="protein sequence ID" value="RDL46060.1"/>
    <property type="molecule type" value="Genomic_DNA"/>
</dbReference>
<dbReference type="SUPFAM" id="SSF54285">
    <property type="entry name" value="MoaD/ThiS"/>
    <property type="match status" value="1"/>
</dbReference>
<comment type="caution">
    <text evidence="1">The sequence shown here is derived from an EMBL/GenBank/DDBJ whole genome shotgun (WGS) entry which is preliminary data.</text>
</comment>
<dbReference type="InterPro" id="IPR003749">
    <property type="entry name" value="ThiS/MoaD-like"/>
</dbReference>
<protein>
    <submittedName>
        <fullName evidence="1">MoaD/ThiS family protein</fullName>
    </submittedName>
</protein>
<reference evidence="1 2" key="1">
    <citation type="submission" date="2018-06" db="EMBL/GenBank/DDBJ databases">
        <title>Marinomonas sp. YLB-05 draft genome sequence.</title>
        <authorList>
            <person name="Yu L."/>
            <person name="Tang X."/>
        </authorList>
    </citation>
    <scope>NUCLEOTIDE SEQUENCE [LARGE SCALE GENOMIC DNA]</scope>
    <source>
        <strain evidence="1 2">YLB-05</strain>
    </source>
</reference>
<dbReference type="OrthoDB" id="9801945at2"/>
<dbReference type="AlphaFoldDB" id="A0A370UE49"/>
<dbReference type="Pfam" id="PF02597">
    <property type="entry name" value="ThiS"/>
    <property type="match status" value="1"/>
</dbReference>
<proteinExistence type="predicted"/>
<organism evidence="1 2">
    <name type="scientific">Marinomonas piezotolerans</name>
    <dbReference type="NCBI Taxonomy" id="2213058"/>
    <lineage>
        <taxon>Bacteria</taxon>
        <taxon>Pseudomonadati</taxon>
        <taxon>Pseudomonadota</taxon>
        <taxon>Gammaproteobacteria</taxon>
        <taxon>Oceanospirillales</taxon>
        <taxon>Oceanospirillaceae</taxon>
        <taxon>Marinomonas</taxon>
    </lineage>
</organism>
<dbReference type="RefSeq" id="WP_115466646.1">
    <property type="nucleotide sequence ID" value="NZ_QKRA01000001.1"/>
</dbReference>
<name>A0A370UE49_9GAMM</name>
<dbReference type="Proteomes" id="UP000254326">
    <property type="component" value="Unassembled WGS sequence"/>
</dbReference>
<accession>A0A370UE49</accession>
<evidence type="ECO:0000313" key="1">
    <source>
        <dbReference type="EMBL" id="RDL46060.1"/>
    </source>
</evidence>
<evidence type="ECO:0000313" key="2">
    <source>
        <dbReference type="Proteomes" id="UP000254326"/>
    </source>
</evidence>
<dbReference type="Gene3D" id="3.10.20.30">
    <property type="match status" value="1"/>
</dbReference>
<dbReference type="InterPro" id="IPR012675">
    <property type="entry name" value="Beta-grasp_dom_sf"/>
</dbReference>
<sequence>MSIVNVVFFGALKDSIGLPSAKCEVQSVLTVAQLKQLLADQLSAPQLLEPNIKSSIDFEFARDTDEIEPTAVQEVAFFPPVTGG</sequence>
<gene>
    <name evidence="1" type="ORF">DN730_03200</name>
</gene>